<reference evidence="5" key="3">
    <citation type="submission" date="2015-04" db="UniProtKB">
        <authorList>
            <consortium name="EnsemblPlants"/>
        </authorList>
    </citation>
    <scope>IDENTIFICATION</scope>
    <source>
        <strain evidence="5">cv. Jemalong A17</strain>
    </source>
</reference>
<dbReference type="EMBL" id="CM001224">
    <property type="protein sequence ID" value="KEH20380.1"/>
    <property type="molecule type" value="Genomic_DNA"/>
</dbReference>
<feature type="transmembrane region" description="Helical" evidence="1">
    <location>
        <begin position="7"/>
        <end position="24"/>
    </location>
</feature>
<keyword evidence="1" id="KW-0812">Transmembrane</keyword>
<keyword evidence="6" id="KW-1185">Reference proteome</keyword>
<name>A0A072U3K5_MEDTR</name>
<evidence type="ECO:0000313" key="4">
    <source>
        <dbReference type="EMBL" id="RHN41978.1"/>
    </source>
</evidence>
<reference evidence="3 6" key="2">
    <citation type="journal article" date="2014" name="BMC Genomics">
        <title>An improved genome release (version Mt4.0) for the model legume Medicago truncatula.</title>
        <authorList>
            <person name="Tang H."/>
            <person name="Krishnakumar V."/>
            <person name="Bidwell S."/>
            <person name="Rosen B."/>
            <person name="Chan A."/>
            <person name="Zhou S."/>
            <person name="Gentzbittel L."/>
            <person name="Childs K.L."/>
            <person name="Yandell M."/>
            <person name="Gundlach H."/>
            <person name="Mayer K.F."/>
            <person name="Schwartz D.C."/>
            <person name="Town C.D."/>
        </authorList>
    </citation>
    <scope>GENOME REANNOTATION</scope>
    <source>
        <strain evidence="3">A17</strain>
        <strain evidence="5 6">cv. Jemalong A17</strain>
    </source>
</reference>
<feature type="domain" description="Late nodulin" evidence="2">
    <location>
        <begin position="1"/>
        <end position="56"/>
    </location>
</feature>
<dbReference type="PaxDb" id="3880-AET03789"/>
<evidence type="ECO:0000313" key="5">
    <source>
        <dbReference type="EnsemblPlants" id="KEH20380"/>
    </source>
</evidence>
<dbReference type="Proteomes" id="UP000265566">
    <property type="component" value="Chromosome 8"/>
</dbReference>
<proteinExistence type="predicted"/>
<dbReference type="Proteomes" id="UP000002051">
    <property type="component" value="Chromosome 8"/>
</dbReference>
<evidence type="ECO:0000256" key="1">
    <source>
        <dbReference type="SAM" id="Phobius"/>
    </source>
</evidence>
<evidence type="ECO:0000313" key="3">
    <source>
        <dbReference type="EMBL" id="KEH20380.1"/>
    </source>
</evidence>
<reference evidence="4" key="4">
    <citation type="journal article" date="2018" name="Nat. Plants">
        <title>Whole-genome landscape of Medicago truncatula symbiotic genes.</title>
        <authorList>
            <person name="Pecrix Y."/>
            <person name="Gamas P."/>
            <person name="Carrere S."/>
        </authorList>
    </citation>
    <scope>NUCLEOTIDE SEQUENCE</scope>
    <source>
        <tissue evidence="4">Leaves</tissue>
    </source>
</reference>
<evidence type="ECO:0000313" key="6">
    <source>
        <dbReference type="Proteomes" id="UP000002051"/>
    </source>
</evidence>
<gene>
    <name evidence="3" type="ordered locus">MTR_8g075755</name>
    <name evidence="4" type="ORF">MtrunA17_Chr8g0371861</name>
</gene>
<dbReference type="Gramene" id="rna48359">
    <property type="protein sequence ID" value="RHN41978.1"/>
    <property type="gene ID" value="gene48359"/>
</dbReference>
<dbReference type="EnsemblPlants" id="KEH20380">
    <property type="protein sequence ID" value="KEH20380"/>
    <property type="gene ID" value="MTR_8g075755"/>
</dbReference>
<dbReference type="HOGENOM" id="CLU_181053_2_0_1"/>
<dbReference type="EMBL" id="PSQE01000008">
    <property type="protein sequence ID" value="RHN41978.1"/>
    <property type="molecule type" value="Genomic_DNA"/>
</dbReference>
<protein>
    <submittedName>
        <fullName evidence="3">Nodule Cysteine-Rich (NCR) secreted peptide</fullName>
    </submittedName>
    <submittedName>
        <fullName evidence="4">Putative Late nodulin</fullName>
    </submittedName>
</protein>
<keyword evidence="1" id="KW-0472">Membrane</keyword>
<sequence>MTKTMKFLYVLIIFISIFVVASVYDSIPYVNSGPCVTDKDCPKVSQYNIRCRKGQCARIRV</sequence>
<evidence type="ECO:0000259" key="2">
    <source>
        <dbReference type="Pfam" id="PF07127"/>
    </source>
</evidence>
<dbReference type="GO" id="GO:0046872">
    <property type="term" value="F:metal ion binding"/>
    <property type="evidence" value="ECO:0007669"/>
    <property type="project" value="InterPro"/>
</dbReference>
<keyword evidence="1" id="KW-1133">Transmembrane helix</keyword>
<reference evidence="3 6" key="1">
    <citation type="journal article" date="2011" name="Nature">
        <title>The Medicago genome provides insight into the evolution of rhizobial symbioses.</title>
        <authorList>
            <person name="Young N.D."/>
            <person name="Debelle F."/>
            <person name="Oldroyd G.E."/>
            <person name="Geurts R."/>
            <person name="Cannon S.B."/>
            <person name="Udvardi M.K."/>
            <person name="Benedito V.A."/>
            <person name="Mayer K.F."/>
            <person name="Gouzy J."/>
            <person name="Schoof H."/>
            <person name="Van de Peer Y."/>
            <person name="Proost S."/>
            <person name="Cook D.R."/>
            <person name="Meyers B.C."/>
            <person name="Spannagl M."/>
            <person name="Cheung F."/>
            <person name="De Mita S."/>
            <person name="Krishnakumar V."/>
            <person name="Gundlach H."/>
            <person name="Zhou S."/>
            <person name="Mudge J."/>
            <person name="Bharti A.K."/>
            <person name="Murray J.D."/>
            <person name="Naoumkina M.A."/>
            <person name="Rosen B."/>
            <person name="Silverstein K.A."/>
            <person name="Tang H."/>
            <person name="Rombauts S."/>
            <person name="Zhao P.X."/>
            <person name="Zhou P."/>
            <person name="Barbe V."/>
            <person name="Bardou P."/>
            <person name="Bechner M."/>
            <person name="Bellec A."/>
            <person name="Berger A."/>
            <person name="Berges H."/>
            <person name="Bidwell S."/>
            <person name="Bisseling T."/>
            <person name="Choisne N."/>
            <person name="Couloux A."/>
            <person name="Denny R."/>
            <person name="Deshpande S."/>
            <person name="Dai X."/>
            <person name="Doyle J.J."/>
            <person name="Dudez A.M."/>
            <person name="Farmer A.D."/>
            <person name="Fouteau S."/>
            <person name="Franken C."/>
            <person name="Gibelin C."/>
            <person name="Gish J."/>
            <person name="Goldstein S."/>
            <person name="Gonzalez A.J."/>
            <person name="Green P.J."/>
            <person name="Hallab A."/>
            <person name="Hartog M."/>
            <person name="Hua A."/>
            <person name="Humphray S.J."/>
            <person name="Jeong D.H."/>
            <person name="Jing Y."/>
            <person name="Jocker A."/>
            <person name="Kenton S.M."/>
            <person name="Kim D.J."/>
            <person name="Klee K."/>
            <person name="Lai H."/>
            <person name="Lang C."/>
            <person name="Lin S."/>
            <person name="Macmil S.L."/>
            <person name="Magdelenat G."/>
            <person name="Matthews L."/>
            <person name="McCorrison J."/>
            <person name="Monaghan E.L."/>
            <person name="Mun J.H."/>
            <person name="Najar F.Z."/>
            <person name="Nicholson C."/>
            <person name="Noirot C."/>
            <person name="O'Bleness M."/>
            <person name="Paule C.R."/>
            <person name="Poulain J."/>
            <person name="Prion F."/>
            <person name="Qin B."/>
            <person name="Qu C."/>
            <person name="Retzel E.F."/>
            <person name="Riddle C."/>
            <person name="Sallet E."/>
            <person name="Samain S."/>
            <person name="Samson N."/>
            <person name="Sanders I."/>
            <person name="Saurat O."/>
            <person name="Scarpelli C."/>
            <person name="Schiex T."/>
            <person name="Segurens B."/>
            <person name="Severin A.J."/>
            <person name="Sherrier D.J."/>
            <person name="Shi R."/>
            <person name="Sims S."/>
            <person name="Singer S.R."/>
            <person name="Sinharoy S."/>
            <person name="Sterck L."/>
            <person name="Viollet A."/>
            <person name="Wang B.B."/>
            <person name="Wang K."/>
            <person name="Wang M."/>
            <person name="Wang X."/>
            <person name="Warfsmann J."/>
            <person name="Weissenbach J."/>
            <person name="White D.D."/>
            <person name="White J.D."/>
            <person name="Wiley G.B."/>
            <person name="Wincker P."/>
            <person name="Xing Y."/>
            <person name="Yang L."/>
            <person name="Yao Z."/>
            <person name="Ying F."/>
            <person name="Zhai J."/>
            <person name="Zhou L."/>
            <person name="Zuber A."/>
            <person name="Denarie J."/>
            <person name="Dixon R.A."/>
            <person name="May G.D."/>
            <person name="Schwartz D.C."/>
            <person name="Rogers J."/>
            <person name="Quetier F."/>
            <person name="Town C.D."/>
            <person name="Roe B.A."/>
        </authorList>
    </citation>
    <scope>NUCLEOTIDE SEQUENCE [LARGE SCALE GENOMIC DNA]</scope>
    <source>
        <strain evidence="3">A17</strain>
        <strain evidence="5 6">cv. Jemalong A17</strain>
    </source>
</reference>
<dbReference type="AlphaFoldDB" id="A0A072U3K5"/>
<organism evidence="3 6">
    <name type="scientific">Medicago truncatula</name>
    <name type="common">Barrel medic</name>
    <name type="synonym">Medicago tribuloides</name>
    <dbReference type="NCBI Taxonomy" id="3880"/>
    <lineage>
        <taxon>Eukaryota</taxon>
        <taxon>Viridiplantae</taxon>
        <taxon>Streptophyta</taxon>
        <taxon>Embryophyta</taxon>
        <taxon>Tracheophyta</taxon>
        <taxon>Spermatophyta</taxon>
        <taxon>Magnoliopsida</taxon>
        <taxon>eudicotyledons</taxon>
        <taxon>Gunneridae</taxon>
        <taxon>Pentapetalae</taxon>
        <taxon>rosids</taxon>
        <taxon>fabids</taxon>
        <taxon>Fabales</taxon>
        <taxon>Fabaceae</taxon>
        <taxon>Papilionoideae</taxon>
        <taxon>50 kb inversion clade</taxon>
        <taxon>NPAAA clade</taxon>
        <taxon>Hologalegina</taxon>
        <taxon>IRL clade</taxon>
        <taxon>Trifolieae</taxon>
        <taxon>Medicago</taxon>
    </lineage>
</organism>
<dbReference type="InterPro" id="IPR009810">
    <property type="entry name" value="Nodulin_late_dom"/>
</dbReference>
<accession>A0A072U3K5</accession>
<dbReference type="Pfam" id="PF07127">
    <property type="entry name" value="Nodulin_late"/>
    <property type="match status" value="1"/>
</dbReference>